<comment type="caution">
    <text evidence="2">The sequence shown here is derived from an EMBL/GenBank/DDBJ whole genome shotgun (WGS) entry which is preliminary data.</text>
</comment>
<name>A0A9J6EMV8_RHIMP</name>
<dbReference type="VEuPathDB" id="VectorBase:LOC119176711"/>
<gene>
    <name evidence="2" type="ORF">HPB51_004585</name>
</gene>
<evidence type="ECO:0000313" key="3">
    <source>
        <dbReference type="Proteomes" id="UP000821866"/>
    </source>
</evidence>
<dbReference type="AlphaFoldDB" id="A0A9J6EMV8"/>
<organism evidence="2 3">
    <name type="scientific">Rhipicephalus microplus</name>
    <name type="common">Cattle tick</name>
    <name type="synonym">Boophilus microplus</name>
    <dbReference type="NCBI Taxonomy" id="6941"/>
    <lineage>
        <taxon>Eukaryota</taxon>
        <taxon>Metazoa</taxon>
        <taxon>Ecdysozoa</taxon>
        <taxon>Arthropoda</taxon>
        <taxon>Chelicerata</taxon>
        <taxon>Arachnida</taxon>
        <taxon>Acari</taxon>
        <taxon>Parasitiformes</taxon>
        <taxon>Ixodida</taxon>
        <taxon>Ixodoidea</taxon>
        <taxon>Ixodidae</taxon>
        <taxon>Rhipicephalinae</taxon>
        <taxon>Rhipicephalus</taxon>
        <taxon>Boophilus</taxon>
    </lineage>
</organism>
<feature type="region of interest" description="Disordered" evidence="1">
    <location>
        <begin position="65"/>
        <end position="89"/>
    </location>
</feature>
<dbReference type="Proteomes" id="UP000821866">
    <property type="component" value="Chromosome 11"/>
</dbReference>
<sequence length="173" mass="18116">MNGAIVNGALLRVERARDKSRPARWVAPNGGGVGPFRPRLRRGGGAGAAAGSYHQAGLERKMMRRVPESTAAPSPQETTAPMQAGYTDGAAPGAPAYGYDYAATAAMADPYAAPPAYAPGLPARMYRMENSWEQWEALLASSDPEVQLALLDHVRQAAQASGALDMGPHPSSS</sequence>
<reference evidence="2" key="1">
    <citation type="journal article" date="2020" name="Cell">
        <title>Large-Scale Comparative Analyses of Tick Genomes Elucidate Their Genetic Diversity and Vector Capacities.</title>
        <authorList>
            <consortium name="Tick Genome and Microbiome Consortium (TIGMIC)"/>
            <person name="Jia N."/>
            <person name="Wang J."/>
            <person name="Shi W."/>
            <person name="Du L."/>
            <person name="Sun Y."/>
            <person name="Zhan W."/>
            <person name="Jiang J.F."/>
            <person name="Wang Q."/>
            <person name="Zhang B."/>
            <person name="Ji P."/>
            <person name="Bell-Sakyi L."/>
            <person name="Cui X.M."/>
            <person name="Yuan T.T."/>
            <person name="Jiang B.G."/>
            <person name="Yang W.F."/>
            <person name="Lam T.T."/>
            <person name="Chang Q.C."/>
            <person name="Ding S.J."/>
            <person name="Wang X.J."/>
            <person name="Zhu J.G."/>
            <person name="Ruan X.D."/>
            <person name="Zhao L."/>
            <person name="Wei J.T."/>
            <person name="Ye R.Z."/>
            <person name="Que T.C."/>
            <person name="Du C.H."/>
            <person name="Zhou Y.H."/>
            <person name="Cheng J.X."/>
            <person name="Dai P.F."/>
            <person name="Guo W.B."/>
            <person name="Han X.H."/>
            <person name="Huang E.J."/>
            <person name="Li L.F."/>
            <person name="Wei W."/>
            <person name="Gao Y.C."/>
            <person name="Liu J.Z."/>
            <person name="Shao H.Z."/>
            <person name="Wang X."/>
            <person name="Wang C.C."/>
            <person name="Yang T.C."/>
            <person name="Huo Q.B."/>
            <person name="Li W."/>
            <person name="Chen H.Y."/>
            <person name="Chen S.E."/>
            <person name="Zhou L.G."/>
            <person name="Ni X.B."/>
            <person name="Tian J.H."/>
            <person name="Sheng Y."/>
            <person name="Liu T."/>
            <person name="Pan Y.S."/>
            <person name="Xia L.Y."/>
            <person name="Li J."/>
            <person name="Zhao F."/>
            <person name="Cao W.C."/>
        </authorList>
    </citation>
    <scope>NUCLEOTIDE SEQUENCE</scope>
    <source>
        <strain evidence="2">Rmic-2018</strain>
    </source>
</reference>
<evidence type="ECO:0000256" key="1">
    <source>
        <dbReference type="SAM" id="MobiDB-lite"/>
    </source>
</evidence>
<keyword evidence="3" id="KW-1185">Reference proteome</keyword>
<accession>A0A9J6EMV8</accession>
<proteinExistence type="predicted"/>
<dbReference type="EMBL" id="JABSTU010000003">
    <property type="protein sequence ID" value="KAH8035344.1"/>
    <property type="molecule type" value="Genomic_DNA"/>
</dbReference>
<feature type="compositionally biased region" description="Polar residues" evidence="1">
    <location>
        <begin position="71"/>
        <end position="81"/>
    </location>
</feature>
<reference evidence="2" key="2">
    <citation type="submission" date="2021-09" db="EMBL/GenBank/DDBJ databases">
        <authorList>
            <person name="Jia N."/>
            <person name="Wang J."/>
            <person name="Shi W."/>
            <person name="Du L."/>
            <person name="Sun Y."/>
            <person name="Zhan W."/>
            <person name="Jiang J."/>
            <person name="Wang Q."/>
            <person name="Zhang B."/>
            <person name="Ji P."/>
            <person name="Sakyi L.B."/>
            <person name="Cui X."/>
            <person name="Yuan T."/>
            <person name="Jiang B."/>
            <person name="Yang W."/>
            <person name="Lam T.T.-Y."/>
            <person name="Chang Q."/>
            <person name="Ding S."/>
            <person name="Wang X."/>
            <person name="Zhu J."/>
            <person name="Ruan X."/>
            <person name="Zhao L."/>
            <person name="Wei J."/>
            <person name="Que T."/>
            <person name="Du C."/>
            <person name="Cheng J."/>
            <person name="Dai P."/>
            <person name="Han X."/>
            <person name="Huang E."/>
            <person name="Gao Y."/>
            <person name="Liu J."/>
            <person name="Shao H."/>
            <person name="Ye R."/>
            <person name="Li L."/>
            <person name="Wei W."/>
            <person name="Wang X."/>
            <person name="Wang C."/>
            <person name="Huo Q."/>
            <person name="Li W."/>
            <person name="Guo W."/>
            <person name="Chen H."/>
            <person name="Chen S."/>
            <person name="Zhou L."/>
            <person name="Zhou L."/>
            <person name="Ni X."/>
            <person name="Tian J."/>
            <person name="Zhou Y."/>
            <person name="Sheng Y."/>
            <person name="Liu T."/>
            <person name="Pan Y."/>
            <person name="Xia L."/>
            <person name="Li J."/>
            <person name="Zhao F."/>
            <person name="Cao W."/>
        </authorList>
    </citation>
    <scope>NUCLEOTIDE SEQUENCE</scope>
    <source>
        <strain evidence="2">Rmic-2018</strain>
        <tissue evidence="2">Larvae</tissue>
    </source>
</reference>
<protein>
    <submittedName>
        <fullName evidence="2">Uncharacterized protein</fullName>
    </submittedName>
</protein>
<evidence type="ECO:0000313" key="2">
    <source>
        <dbReference type="EMBL" id="KAH8035344.1"/>
    </source>
</evidence>